<evidence type="ECO:0000256" key="6">
    <source>
        <dbReference type="ARBA" id="ARBA00022694"/>
    </source>
</evidence>
<comment type="similarity">
    <text evidence="3">Belongs to the eukaryotic/archaeal RNase P protein component 1 family.</text>
</comment>
<dbReference type="PANTHER" id="PTHR13348:SF0">
    <property type="entry name" value="RIBONUCLEASE P PROTEIN SUBUNIT P29"/>
    <property type="match status" value="1"/>
</dbReference>
<dbReference type="GO" id="GO:0033204">
    <property type="term" value="F:ribonuclease P RNA binding"/>
    <property type="evidence" value="ECO:0007669"/>
    <property type="project" value="InterPro"/>
</dbReference>
<dbReference type="InterPro" id="IPR016848">
    <property type="entry name" value="RNase_P/MRP_Rpp29-subunit"/>
</dbReference>
<dbReference type="InterPro" id="IPR023534">
    <property type="entry name" value="Rof/RNase_P-like"/>
</dbReference>
<comment type="subunit">
    <text evidence="8">Component of nuclear RNase P and RNase MRP ribonucleoproteins. RNase P consists of a catalytic RNA moiety and 10 different protein chains; POP1, POP4, POP5, POP7, RPP14, RPP21, RPP25, RPP30, RPP38 and RPP40. Within the RNase P complex, POP1, POP7 and RPP25 form the 'finger' subcomplex, POP5, RPP14, RPP40 and homodimeric RPP30 form the 'palm' subcomplex, and RPP21, POP4 and RPP38 form the 'wrist' subcomplex. All subunits of the RNase P complex interact with the catalytic RNA. Several subunits of RNase P are also part of the RNase MRP complex. RNase MRP consists of a catalytic RNA moiety and about 8 protein subunits; POP1, POP7, RPP25, RPP30, RPP38, RPP40 and possibly also POP4 and POP5.</text>
</comment>
<keyword evidence="10" id="KW-1185">Reference proteome</keyword>
<dbReference type="GO" id="GO:0005730">
    <property type="term" value="C:nucleolus"/>
    <property type="evidence" value="ECO:0007669"/>
    <property type="project" value="UniProtKB-SubCell"/>
</dbReference>
<evidence type="ECO:0000313" key="9">
    <source>
        <dbReference type="EMBL" id="PFX33343.1"/>
    </source>
</evidence>
<dbReference type="Pfam" id="PF01868">
    <property type="entry name" value="RNase_P-MRP_p29"/>
    <property type="match status" value="1"/>
</dbReference>
<comment type="caution">
    <text evidence="9">The sequence shown here is derived from an EMBL/GenBank/DDBJ whole genome shotgun (WGS) entry which is preliminary data.</text>
</comment>
<accession>A0A2B4SW73</accession>
<dbReference type="EMBL" id="LSMT01000013">
    <property type="protein sequence ID" value="PFX33343.1"/>
    <property type="molecule type" value="Genomic_DNA"/>
</dbReference>
<evidence type="ECO:0000313" key="10">
    <source>
        <dbReference type="Proteomes" id="UP000225706"/>
    </source>
</evidence>
<dbReference type="SUPFAM" id="SSF101744">
    <property type="entry name" value="Rof/RNase P subunit-like"/>
    <property type="match status" value="1"/>
</dbReference>
<dbReference type="GO" id="GO:0006364">
    <property type="term" value="P:rRNA processing"/>
    <property type="evidence" value="ECO:0007669"/>
    <property type="project" value="TreeGrafter"/>
</dbReference>
<dbReference type="FunFam" id="2.30.30.210:FF:000001">
    <property type="entry name" value="Ribonuclease P protein subunit p29"/>
    <property type="match status" value="1"/>
</dbReference>
<name>A0A2B4SW73_STYPI</name>
<dbReference type="GO" id="GO:0001682">
    <property type="term" value="P:tRNA 5'-leader removal"/>
    <property type="evidence" value="ECO:0007669"/>
    <property type="project" value="InterPro"/>
</dbReference>
<keyword evidence="6" id="KW-0819">tRNA processing</keyword>
<reference evidence="10" key="1">
    <citation type="journal article" date="2017" name="bioRxiv">
        <title>Comparative analysis of the genomes of Stylophora pistillata and Acropora digitifera provides evidence for extensive differences between species of corals.</title>
        <authorList>
            <person name="Voolstra C.R."/>
            <person name="Li Y."/>
            <person name="Liew Y.J."/>
            <person name="Baumgarten S."/>
            <person name="Zoccola D."/>
            <person name="Flot J.-F."/>
            <person name="Tambutte S."/>
            <person name="Allemand D."/>
            <person name="Aranda M."/>
        </authorList>
    </citation>
    <scope>NUCLEOTIDE SEQUENCE [LARGE SCALE GENOMIC DNA]</scope>
</reference>
<dbReference type="OrthoDB" id="124041at2759"/>
<dbReference type="InterPro" id="IPR036980">
    <property type="entry name" value="RNase_P/MRP_Rpp29_sf"/>
</dbReference>
<evidence type="ECO:0000256" key="7">
    <source>
        <dbReference type="ARBA" id="ARBA00023242"/>
    </source>
</evidence>
<dbReference type="Gene3D" id="2.30.30.210">
    <property type="entry name" value="Ribonuclease P/MRP, subunit p29"/>
    <property type="match status" value="1"/>
</dbReference>
<evidence type="ECO:0000256" key="8">
    <source>
        <dbReference type="ARBA" id="ARBA00046486"/>
    </source>
</evidence>
<evidence type="ECO:0000256" key="4">
    <source>
        <dbReference type="ARBA" id="ARBA00016225"/>
    </source>
</evidence>
<comment type="function">
    <text evidence="1">Component of ribonuclease P, a ribonucleoprotein complex that generates mature tRNA molecules by cleaving their 5'-ends.</text>
</comment>
<dbReference type="AlphaFoldDB" id="A0A2B4SW73"/>
<gene>
    <name evidence="9" type="primary">Pop4</name>
    <name evidence="9" type="ORF">AWC38_SpisGene1813</name>
</gene>
<protein>
    <recommendedName>
        <fullName evidence="4">Ribonuclease P protein subunit p29</fullName>
    </recommendedName>
</protein>
<dbReference type="SMART" id="SM00538">
    <property type="entry name" value="POP4"/>
    <property type="match status" value="1"/>
</dbReference>
<dbReference type="PANTHER" id="PTHR13348">
    <property type="entry name" value="RIBONUCLEASE P SUBUNIT P29"/>
    <property type="match status" value="1"/>
</dbReference>
<sequence>MKLCSKERNMADNEMVADVSTKALYSDLPERVQHNLEELNLRQLNCSARSFVKSFLGRVVQENKEDLDSKLRCDPVILDKLNKHKSNKKPKRKEMSLKEKRSRGIYKISSKNQRYEMYLPLHELWTGYMQEMLNLTSESNLKVVYPKLLRADYHGCILKVSRSKCPSYIGTCGILLQETKNSFKIITKQDKLKMIPKANSVFTFELEGFEFTIHGNHFCFRSSERSARRFKPKATTDL</sequence>
<organism evidence="9 10">
    <name type="scientific">Stylophora pistillata</name>
    <name type="common">Smooth cauliflower coral</name>
    <dbReference type="NCBI Taxonomy" id="50429"/>
    <lineage>
        <taxon>Eukaryota</taxon>
        <taxon>Metazoa</taxon>
        <taxon>Cnidaria</taxon>
        <taxon>Anthozoa</taxon>
        <taxon>Hexacorallia</taxon>
        <taxon>Scleractinia</taxon>
        <taxon>Astrocoeniina</taxon>
        <taxon>Pocilloporidae</taxon>
        <taxon>Stylophora</taxon>
    </lineage>
</organism>
<evidence type="ECO:0000256" key="5">
    <source>
        <dbReference type="ARBA" id="ARBA00022553"/>
    </source>
</evidence>
<evidence type="ECO:0000256" key="3">
    <source>
        <dbReference type="ARBA" id="ARBA00006181"/>
    </source>
</evidence>
<evidence type="ECO:0000256" key="1">
    <source>
        <dbReference type="ARBA" id="ARBA00002435"/>
    </source>
</evidence>
<dbReference type="GO" id="GO:0030677">
    <property type="term" value="C:ribonuclease P complex"/>
    <property type="evidence" value="ECO:0007669"/>
    <property type="project" value="InterPro"/>
</dbReference>
<dbReference type="InterPro" id="IPR002730">
    <property type="entry name" value="Rpp29/RNP1"/>
</dbReference>
<proteinExistence type="inferred from homology"/>
<keyword evidence="7" id="KW-0539">Nucleus</keyword>
<dbReference type="Proteomes" id="UP000225706">
    <property type="component" value="Unassembled WGS sequence"/>
</dbReference>
<comment type="subcellular location">
    <subcellularLocation>
        <location evidence="2">Nucleus</location>
        <location evidence="2">Nucleolus</location>
    </subcellularLocation>
</comment>
<evidence type="ECO:0000256" key="2">
    <source>
        <dbReference type="ARBA" id="ARBA00004604"/>
    </source>
</evidence>
<keyword evidence="5" id="KW-0597">Phosphoprotein</keyword>
<dbReference type="STRING" id="50429.A0A2B4SW73"/>
<dbReference type="GO" id="GO:0000172">
    <property type="term" value="C:ribonuclease MRP complex"/>
    <property type="evidence" value="ECO:0007669"/>
    <property type="project" value="InterPro"/>
</dbReference>